<name>A0A844CW25_9BURK</name>
<dbReference type="Proteomes" id="UP000439986">
    <property type="component" value="Unassembled WGS sequence"/>
</dbReference>
<keyword evidence="2" id="KW-1185">Reference proteome</keyword>
<dbReference type="EMBL" id="WKJL01000006">
    <property type="protein sequence ID" value="MRW84573.1"/>
    <property type="molecule type" value="Genomic_DNA"/>
</dbReference>
<sequence length="57" mass="6742">MRIRRAKQRCRPILHLSVKQFITGFCWHKADDEMVVYLEGITRPVRPCDITIIEEAT</sequence>
<proteinExistence type="predicted"/>
<accession>A0A844CW25</accession>
<organism evidence="1 2">
    <name type="scientific">Duganella aquatilis</name>
    <dbReference type="NCBI Taxonomy" id="2666082"/>
    <lineage>
        <taxon>Bacteria</taxon>
        <taxon>Pseudomonadati</taxon>
        <taxon>Pseudomonadota</taxon>
        <taxon>Betaproteobacteria</taxon>
        <taxon>Burkholderiales</taxon>
        <taxon>Oxalobacteraceae</taxon>
        <taxon>Telluria group</taxon>
        <taxon>Duganella</taxon>
    </lineage>
</organism>
<evidence type="ECO:0000313" key="1">
    <source>
        <dbReference type="EMBL" id="MRW84573.1"/>
    </source>
</evidence>
<dbReference type="AlphaFoldDB" id="A0A844CW25"/>
<dbReference type="RefSeq" id="WP_154357632.1">
    <property type="nucleotide sequence ID" value="NZ_WKJL01000006.1"/>
</dbReference>
<evidence type="ECO:0000313" key="2">
    <source>
        <dbReference type="Proteomes" id="UP000439986"/>
    </source>
</evidence>
<comment type="caution">
    <text evidence="1">The sequence shown here is derived from an EMBL/GenBank/DDBJ whole genome shotgun (WGS) entry which is preliminary data.</text>
</comment>
<gene>
    <name evidence="1" type="ORF">GJ698_10800</name>
</gene>
<reference evidence="1 2" key="1">
    <citation type="submission" date="2019-11" db="EMBL/GenBank/DDBJ databases">
        <title>Novel species isolated from a subtropical stream in China.</title>
        <authorList>
            <person name="Lu H."/>
        </authorList>
    </citation>
    <scope>NUCLEOTIDE SEQUENCE [LARGE SCALE GENOMIC DNA]</scope>
    <source>
        <strain evidence="1 2">FT26W</strain>
    </source>
</reference>
<protein>
    <submittedName>
        <fullName evidence="1">Uncharacterized protein</fullName>
    </submittedName>
</protein>